<protein>
    <submittedName>
        <fullName evidence="7">PRD domain-containing protein</fullName>
    </submittedName>
</protein>
<dbReference type="CDD" id="cd05568">
    <property type="entry name" value="PTS_IIB_bgl_like"/>
    <property type="match status" value="1"/>
</dbReference>
<dbReference type="EMBL" id="JAUDCG010000036">
    <property type="protein sequence ID" value="MDM8157630.1"/>
    <property type="molecule type" value="Genomic_DNA"/>
</dbReference>
<dbReference type="Gene3D" id="1.10.1790.10">
    <property type="entry name" value="PRD domain"/>
    <property type="match status" value="2"/>
</dbReference>
<dbReference type="InterPro" id="IPR002178">
    <property type="entry name" value="PTS_EIIA_type-2_dom"/>
</dbReference>
<dbReference type="PROSITE" id="PS51094">
    <property type="entry name" value="PTS_EIIA_TYPE_2"/>
    <property type="match status" value="1"/>
</dbReference>
<dbReference type="PANTHER" id="PTHR30185">
    <property type="entry name" value="CRYPTIC BETA-GLUCOSIDE BGL OPERON ANTITERMINATOR"/>
    <property type="match status" value="1"/>
</dbReference>
<dbReference type="SUPFAM" id="SSF63520">
    <property type="entry name" value="PTS-regulatory domain, PRD"/>
    <property type="match status" value="2"/>
</dbReference>
<dbReference type="PANTHER" id="PTHR30185:SF13">
    <property type="entry name" value="LICABCH OPERON REGULATOR-RELATED"/>
    <property type="match status" value="1"/>
</dbReference>
<gene>
    <name evidence="7" type="ORF">QUV96_08270</name>
</gene>
<evidence type="ECO:0000256" key="4">
    <source>
        <dbReference type="ARBA" id="ARBA00023163"/>
    </source>
</evidence>
<reference evidence="7" key="2">
    <citation type="submission" date="2023-06" db="EMBL/GenBank/DDBJ databases">
        <authorList>
            <person name="Zeman M."/>
            <person name="Kubasova T."/>
            <person name="Jahodarova E."/>
            <person name="Nykrynova M."/>
            <person name="Rychlik I."/>
        </authorList>
    </citation>
    <scope>NUCLEOTIDE SEQUENCE</scope>
    <source>
        <strain evidence="7">ET39</strain>
    </source>
</reference>
<proteinExistence type="predicted"/>
<dbReference type="Pfam" id="PF00874">
    <property type="entry name" value="PRD"/>
    <property type="match status" value="1"/>
</dbReference>
<feature type="domain" description="PTS EIIA type-2" evidence="5">
    <location>
        <begin position="427"/>
        <end position="566"/>
    </location>
</feature>
<dbReference type="Pfam" id="PF05043">
    <property type="entry name" value="Mga"/>
    <property type="match status" value="1"/>
</dbReference>
<dbReference type="PROSITE" id="PS51372">
    <property type="entry name" value="PRD_2"/>
    <property type="match status" value="1"/>
</dbReference>
<organism evidence="7 8">
    <name type="scientific">Amedibacillus dolichus</name>
    <dbReference type="NCBI Taxonomy" id="31971"/>
    <lineage>
        <taxon>Bacteria</taxon>
        <taxon>Bacillati</taxon>
        <taxon>Bacillota</taxon>
        <taxon>Erysipelotrichia</taxon>
        <taxon>Erysipelotrichales</taxon>
        <taxon>Erysipelotrichaceae</taxon>
        <taxon>Amedibacillus</taxon>
    </lineage>
</organism>
<keyword evidence="1" id="KW-0677">Repeat</keyword>
<dbReference type="InterPro" id="IPR007737">
    <property type="entry name" value="Mga_HTH"/>
</dbReference>
<dbReference type="InterPro" id="IPR050661">
    <property type="entry name" value="BglG_antiterminators"/>
</dbReference>
<keyword evidence="3" id="KW-0010">Activator</keyword>
<keyword evidence="4" id="KW-0804">Transcription</keyword>
<evidence type="ECO:0000259" key="5">
    <source>
        <dbReference type="PROSITE" id="PS51094"/>
    </source>
</evidence>
<accession>A0ABT7UFD1</accession>
<dbReference type="InterPro" id="IPR011608">
    <property type="entry name" value="PRD"/>
</dbReference>
<feature type="domain" description="PRD" evidence="6">
    <location>
        <begin position="220"/>
        <end position="327"/>
    </location>
</feature>
<evidence type="ECO:0000256" key="2">
    <source>
        <dbReference type="ARBA" id="ARBA00023015"/>
    </source>
</evidence>
<keyword evidence="2" id="KW-0805">Transcription regulation</keyword>
<evidence type="ECO:0000256" key="1">
    <source>
        <dbReference type="ARBA" id="ARBA00022737"/>
    </source>
</evidence>
<dbReference type="InterPro" id="IPR036634">
    <property type="entry name" value="PRD_sf"/>
</dbReference>
<keyword evidence="8" id="KW-1185">Reference proteome</keyword>
<evidence type="ECO:0000256" key="3">
    <source>
        <dbReference type="ARBA" id="ARBA00023159"/>
    </source>
</evidence>
<evidence type="ECO:0000259" key="6">
    <source>
        <dbReference type="PROSITE" id="PS51372"/>
    </source>
</evidence>
<dbReference type="Gene3D" id="3.40.50.2300">
    <property type="match status" value="1"/>
</dbReference>
<reference evidence="7" key="1">
    <citation type="submission" date="2023-06" db="EMBL/GenBank/DDBJ databases">
        <title>Identification and characterization of horizontal gene transfer across gut microbiota members of farm animals based on homology search.</title>
        <authorList>
            <person name="Schwarzerova J."/>
            <person name="Nykrynova M."/>
            <person name="Jureckova K."/>
            <person name="Cejkova D."/>
            <person name="Rychlik I."/>
        </authorList>
    </citation>
    <scope>NUCLEOTIDE SEQUENCE</scope>
    <source>
        <strain evidence="7">ET39</strain>
    </source>
</reference>
<evidence type="ECO:0000313" key="7">
    <source>
        <dbReference type="EMBL" id="MDM8157630.1"/>
    </source>
</evidence>
<sequence length="570" mass="66010">MILDSEKYRDYLMTNDKIPQDHISRTAYVILVLLDNDHQYLSVPKIAGRLFLSESRVSALLKNVDDILSEFSLSLQHKKNSGIMITGQEMDKRMCIVSLLTRFDVSGYFREFESESSIHAINEVVQKVFDQHDLYLDEIFYDQFIILLFVNLRRIRQNKQIDTASIDPASFEFRVIGDLCQRLTKSYATTFTDEEKGALAIKLSGMRDSSHFAVNTASLYIKEDVYALSKRIIDLVSRDFSIDLSNDFDLQVNLAQHLVPMIIRVKYAIITKNPLKDMIKQKYAFGYQMSVKAAPVIEEVLHKKISEDELAYLALIFSLSLEKEKRYESNYKKKNIALICGSSNGSAHLLMYKYKNEFSDDLNRIEVFALKDLKNIDFQRFDYIFSTVPIIADTHVPIIQVGYFLDSEDKARIRAVFNTPKNDIMSEFYAPDQFITHIRSKERFSVIEEMIDHAKEKYGLDKAYYDSVVTRELLAKTAFGNLVAMPHSVETIVQETFVYVGILDRPIAWGNEEVQVVFLTNIGKIRGKSLVKFYDLTMRFMMNAELVKMLIHHRDFHFFIDMLASLDNVE</sequence>
<dbReference type="RefSeq" id="WP_289608075.1">
    <property type="nucleotide sequence ID" value="NZ_JAUDCG010000036.1"/>
</dbReference>
<dbReference type="Proteomes" id="UP001529340">
    <property type="component" value="Unassembled WGS sequence"/>
</dbReference>
<dbReference type="Pfam" id="PF00359">
    <property type="entry name" value="PTS_EIIA_2"/>
    <property type="match status" value="1"/>
</dbReference>
<dbReference type="Gene3D" id="3.40.930.10">
    <property type="entry name" value="Mannitol-specific EII, Chain A"/>
    <property type="match status" value="1"/>
</dbReference>
<comment type="caution">
    <text evidence="7">The sequence shown here is derived from an EMBL/GenBank/DDBJ whole genome shotgun (WGS) entry which is preliminary data.</text>
</comment>
<name>A0ABT7UFD1_9FIRM</name>
<dbReference type="SUPFAM" id="SSF55804">
    <property type="entry name" value="Phoshotransferase/anion transport protein"/>
    <property type="match status" value="1"/>
</dbReference>
<dbReference type="InterPro" id="IPR016152">
    <property type="entry name" value="PTrfase/Anion_transptr"/>
</dbReference>
<evidence type="ECO:0000313" key="8">
    <source>
        <dbReference type="Proteomes" id="UP001529340"/>
    </source>
</evidence>